<dbReference type="GO" id="GO:0008094">
    <property type="term" value="F:ATP-dependent activity, acting on DNA"/>
    <property type="evidence" value="ECO:0007669"/>
    <property type="project" value="TreeGrafter"/>
</dbReference>
<dbReference type="Proteomes" id="UP001378960">
    <property type="component" value="Unassembled WGS sequence"/>
</dbReference>
<accession>A0AAV5R3I1</accession>
<dbReference type="Gene3D" id="3.40.50.10810">
    <property type="entry name" value="Tandem AAA-ATPase domain"/>
    <property type="match status" value="1"/>
</dbReference>
<keyword evidence="8" id="KW-1185">Reference proteome</keyword>
<dbReference type="PANTHER" id="PTHR45626:SF14">
    <property type="entry name" value="ATP-DEPENDENT DNA HELICASE (EUROFUNG)"/>
    <property type="match status" value="1"/>
</dbReference>
<dbReference type="InterPro" id="IPR027417">
    <property type="entry name" value="P-loop_NTPase"/>
</dbReference>
<dbReference type="SUPFAM" id="SSF52540">
    <property type="entry name" value="P-loop containing nucleoside triphosphate hydrolases"/>
    <property type="match status" value="2"/>
</dbReference>
<dbReference type="InterPro" id="IPR050628">
    <property type="entry name" value="SNF2_RAD54_helicase_TF"/>
</dbReference>
<dbReference type="Pfam" id="PF00271">
    <property type="entry name" value="Helicase_C"/>
    <property type="match status" value="1"/>
</dbReference>
<dbReference type="GO" id="GO:0005524">
    <property type="term" value="F:ATP binding"/>
    <property type="evidence" value="ECO:0007669"/>
    <property type="project" value="UniProtKB-KW"/>
</dbReference>
<gene>
    <name evidence="7" type="ORF">DAPK24_020380</name>
</gene>
<dbReference type="SMART" id="SM00490">
    <property type="entry name" value="HELICc"/>
    <property type="match status" value="1"/>
</dbReference>
<dbReference type="PANTHER" id="PTHR45626">
    <property type="entry name" value="TRANSCRIPTION TERMINATION FACTOR 2-RELATED"/>
    <property type="match status" value="1"/>
</dbReference>
<dbReference type="InterPro" id="IPR049730">
    <property type="entry name" value="SNF2/RAD54-like_C"/>
</dbReference>
<dbReference type="InterPro" id="IPR014001">
    <property type="entry name" value="Helicase_ATP-bd"/>
</dbReference>
<evidence type="ECO:0000259" key="6">
    <source>
        <dbReference type="PROSITE" id="PS51194"/>
    </source>
</evidence>
<organism evidence="7 8">
    <name type="scientific">Pichia kluyveri</name>
    <name type="common">Yeast</name>
    <dbReference type="NCBI Taxonomy" id="36015"/>
    <lineage>
        <taxon>Eukaryota</taxon>
        <taxon>Fungi</taxon>
        <taxon>Dikarya</taxon>
        <taxon>Ascomycota</taxon>
        <taxon>Saccharomycotina</taxon>
        <taxon>Pichiomycetes</taxon>
        <taxon>Pichiales</taxon>
        <taxon>Pichiaceae</taxon>
        <taxon>Pichia</taxon>
    </lineage>
</organism>
<sequence length="703" mass="80403">MNDGSNALIPVKSKLWSAKRTDWDKQNAFVKYANKPVPVPILPPSAPPVYQQPSKALVIRDDVNSEDKDSKDLINELLKPKEYKKITVLPSDRKVEGLTVDLLDHQVSGIKFLLHREKVKPSKRDYLNEFNIVNDELNNDSNSFFNKGGILADDMGLGKTIQIISLILSNQPKKKSTLKTTLIVCPASLVTQWCSELDSKAPSLKILSYHGPKRPNNVEIVHNYDVVVTSYQTLSSDHGKRNTSPLYHKDYPFRRIVLDEAHTIKNRDTKAYSACTDVESTRRWCLTGTPIQNKIDELYSLLSFLKVNKYENFNLWNLKIQSQLNSKNSNDITNALTILHKILDKFMIRRTKSILIENNVLTVTKIIHTELLDFTPFESNLYKKLKMKIIKNIIGNDFSIDEFNKGKLINNSNINLDYMSVFTYLLRLRQLCCHWELLFNLKADSNLINNNNEDEDSFTKEITKGISNISMNNDKLNDVLIDDDINDILNSMKQMSIGQKELNSDTNVNNEINDTTSTTPSLHAIKIQRILNILKKDNKETPRKTIIFSEFTSMLKILSQILFKNNIKFVQYDGTMDKKSKDESLNKIKNDPTVHVLLLSLKCGAYGLNITSCSRVILYEPFWNPAIGSQAIDRCYRIGQLNNVDVYEFFINDTIEIRIKELQDKKKELMKAVIDKDAKSAIGLLGNGLSKVELFKLLDINIE</sequence>
<dbReference type="InterPro" id="IPR000330">
    <property type="entry name" value="SNF2_N"/>
</dbReference>
<dbReference type="PROSITE" id="PS51194">
    <property type="entry name" value="HELICASE_CTER"/>
    <property type="match status" value="1"/>
</dbReference>
<dbReference type="InterPro" id="IPR001650">
    <property type="entry name" value="Helicase_C-like"/>
</dbReference>
<evidence type="ECO:0000256" key="2">
    <source>
        <dbReference type="ARBA" id="ARBA00022801"/>
    </source>
</evidence>
<evidence type="ECO:0000256" key="4">
    <source>
        <dbReference type="SAM" id="Coils"/>
    </source>
</evidence>
<keyword evidence="4" id="KW-0175">Coiled coil</keyword>
<keyword evidence="3" id="KW-0067">ATP-binding</keyword>
<feature type="domain" description="Helicase C-terminal" evidence="6">
    <location>
        <begin position="526"/>
        <end position="686"/>
    </location>
</feature>
<protein>
    <recommendedName>
        <fullName evidence="9">DNA repair protein RAD5</fullName>
    </recommendedName>
</protein>
<comment type="caution">
    <text evidence="7">The sequence shown here is derived from an EMBL/GenBank/DDBJ whole genome shotgun (WGS) entry which is preliminary data.</text>
</comment>
<keyword evidence="2" id="KW-0378">Hydrolase</keyword>
<dbReference type="GO" id="GO:0005634">
    <property type="term" value="C:nucleus"/>
    <property type="evidence" value="ECO:0007669"/>
    <property type="project" value="TreeGrafter"/>
</dbReference>
<name>A0AAV5R3I1_PICKL</name>
<dbReference type="GO" id="GO:0016787">
    <property type="term" value="F:hydrolase activity"/>
    <property type="evidence" value="ECO:0007669"/>
    <property type="project" value="UniProtKB-KW"/>
</dbReference>
<dbReference type="EMBL" id="BTGB01000002">
    <property type="protein sequence ID" value="GMM45463.1"/>
    <property type="molecule type" value="Genomic_DNA"/>
</dbReference>
<dbReference type="CDD" id="cd18008">
    <property type="entry name" value="DEXDc_SHPRH-like"/>
    <property type="match status" value="1"/>
</dbReference>
<proteinExistence type="predicted"/>
<evidence type="ECO:0008006" key="9">
    <source>
        <dbReference type="Google" id="ProtNLM"/>
    </source>
</evidence>
<dbReference type="CDD" id="cd18793">
    <property type="entry name" value="SF2_C_SNF"/>
    <property type="match status" value="1"/>
</dbReference>
<evidence type="ECO:0000313" key="7">
    <source>
        <dbReference type="EMBL" id="GMM45463.1"/>
    </source>
</evidence>
<feature type="domain" description="Helicase ATP-binding" evidence="5">
    <location>
        <begin position="140"/>
        <end position="308"/>
    </location>
</feature>
<evidence type="ECO:0000313" key="8">
    <source>
        <dbReference type="Proteomes" id="UP001378960"/>
    </source>
</evidence>
<reference evidence="7 8" key="1">
    <citation type="journal article" date="2023" name="Elife">
        <title>Identification of key yeast species and microbe-microbe interactions impacting larval growth of Drosophila in the wild.</title>
        <authorList>
            <person name="Mure A."/>
            <person name="Sugiura Y."/>
            <person name="Maeda R."/>
            <person name="Honda K."/>
            <person name="Sakurai N."/>
            <person name="Takahashi Y."/>
            <person name="Watada M."/>
            <person name="Katoh T."/>
            <person name="Gotoh A."/>
            <person name="Gotoh Y."/>
            <person name="Taniguchi I."/>
            <person name="Nakamura K."/>
            <person name="Hayashi T."/>
            <person name="Katayama T."/>
            <person name="Uemura T."/>
            <person name="Hattori Y."/>
        </authorList>
    </citation>
    <scope>NUCLEOTIDE SEQUENCE [LARGE SCALE GENOMIC DNA]</scope>
    <source>
        <strain evidence="7 8">PK-24</strain>
    </source>
</reference>
<feature type="coiled-coil region" evidence="4">
    <location>
        <begin position="652"/>
        <end position="679"/>
    </location>
</feature>
<dbReference type="AlphaFoldDB" id="A0AAV5R3I1"/>
<evidence type="ECO:0000259" key="5">
    <source>
        <dbReference type="PROSITE" id="PS51192"/>
    </source>
</evidence>
<dbReference type="Pfam" id="PF00176">
    <property type="entry name" value="SNF2-rel_dom"/>
    <property type="match status" value="1"/>
</dbReference>
<dbReference type="InterPro" id="IPR038718">
    <property type="entry name" value="SNF2-like_sf"/>
</dbReference>
<dbReference type="Gene3D" id="3.40.50.300">
    <property type="entry name" value="P-loop containing nucleotide triphosphate hydrolases"/>
    <property type="match status" value="1"/>
</dbReference>
<dbReference type="PROSITE" id="PS51192">
    <property type="entry name" value="HELICASE_ATP_BIND_1"/>
    <property type="match status" value="1"/>
</dbReference>
<keyword evidence="1" id="KW-0547">Nucleotide-binding</keyword>
<evidence type="ECO:0000256" key="3">
    <source>
        <dbReference type="ARBA" id="ARBA00022840"/>
    </source>
</evidence>
<dbReference type="SMART" id="SM00487">
    <property type="entry name" value="DEXDc"/>
    <property type="match status" value="1"/>
</dbReference>
<evidence type="ECO:0000256" key="1">
    <source>
        <dbReference type="ARBA" id="ARBA00022741"/>
    </source>
</evidence>
<dbReference type="GO" id="GO:0006281">
    <property type="term" value="P:DNA repair"/>
    <property type="evidence" value="ECO:0007669"/>
    <property type="project" value="TreeGrafter"/>
</dbReference>